<evidence type="ECO:0000256" key="6">
    <source>
        <dbReference type="ARBA" id="ARBA00022679"/>
    </source>
</evidence>
<dbReference type="EC" id="2.1.1.211" evidence="10"/>
<organism evidence="11 12">
    <name type="scientific">Bursaphelenchus okinawaensis</name>
    <dbReference type="NCBI Taxonomy" id="465554"/>
    <lineage>
        <taxon>Eukaryota</taxon>
        <taxon>Metazoa</taxon>
        <taxon>Ecdysozoa</taxon>
        <taxon>Nematoda</taxon>
        <taxon>Chromadorea</taxon>
        <taxon>Rhabditida</taxon>
        <taxon>Tylenchina</taxon>
        <taxon>Tylenchomorpha</taxon>
        <taxon>Aphelenchoidea</taxon>
        <taxon>Aphelenchoididae</taxon>
        <taxon>Bursaphelenchus</taxon>
    </lineage>
</organism>
<evidence type="ECO:0000256" key="2">
    <source>
        <dbReference type="ARBA" id="ARBA00004496"/>
    </source>
</evidence>
<gene>
    <name evidence="11" type="ORF">BOKJ2_LOCUS10349</name>
</gene>
<dbReference type="InterPro" id="IPR011671">
    <property type="entry name" value="tRNA_uracil_MeTrfase"/>
</dbReference>
<evidence type="ECO:0000256" key="7">
    <source>
        <dbReference type="ARBA" id="ARBA00022691"/>
    </source>
</evidence>
<keyword evidence="8 10" id="KW-0819">tRNA processing</keyword>
<dbReference type="Proteomes" id="UP000614601">
    <property type="component" value="Unassembled WGS sequence"/>
</dbReference>
<protein>
    <recommendedName>
        <fullName evidence="10">tRNA (uracil-O(2)-)-methyltransferase</fullName>
        <ecNumber evidence="10">2.1.1.211</ecNumber>
    </recommendedName>
</protein>
<comment type="function">
    <text evidence="1">Probable adenosyl-L-methionine (AdoMet)-dependent tRNA (uracil-O(2)-)-methyltransferase.</text>
</comment>
<evidence type="ECO:0000256" key="4">
    <source>
        <dbReference type="ARBA" id="ARBA00022490"/>
    </source>
</evidence>
<sequence length="397" mass="45567">MDLTARSSHELIDEKFYSTTYQHIKTSQGRELVKNWTERTDPQKYVYEDCGIVSYLISLKQAEDWKVNFFVDIGCGNGLLTYLLAINGWNGAGIDARSRNIWEMFKNKCNLVEKSLNPSEREVTTLPEDADFLIGNHSDELTPWIPVMAARKKCNFFLLPCCPHDFYTKFSSIPANPKHGGNGIGTYGQYLKYIHSVIQKLGFDVKIDRLKISSTKKICFVGTIPKTGLPDSLEDIIEEILEKAAKMRPKFIPIANKVEVRNCTKLDYDFRQKLSRKLAEIILSKTEETLTDSIKLNELVPFLSNDEKSQLKAQCGGIQTFLKNFHQAFEVKKGNVKIRNWLVDHKKFDKEDKKKFSKCWFDHVHPHGCPLASVDCPFRHRDEEEITNSSKKGESMP</sequence>
<comment type="similarity">
    <text evidence="3 10">Belongs to the TRM44 family.</text>
</comment>
<evidence type="ECO:0000313" key="12">
    <source>
        <dbReference type="Proteomes" id="UP000614601"/>
    </source>
</evidence>
<comment type="subcellular location">
    <subcellularLocation>
        <location evidence="2 10">Cytoplasm</location>
    </subcellularLocation>
</comment>
<dbReference type="Pfam" id="PF07757">
    <property type="entry name" value="AdoMet_MTase"/>
    <property type="match status" value="1"/>
</dbReference>
<evidence type="ECO:0000256" key="9">
    <source>
        <dbReference type="ARBA" id="ARBA00047957"/>
    </source>
</evidence>
<dbReference type="EMBL" id="CAJFDH010000005">
    <property type="protein sequence ID" value="CAD5223579.1"/>
    <property type="molecule type" value="Genomic_DNA"/>
</dbReference>
<evidence type="ECO:0000256" key="8">
    <source>
        <dbReference type="ARBA" id="ARBA00022694"/>
    </source>
</evidence>
<dbReference type="EMBL" id="CAJFCW020000005">
    <property type="protein sequence ID" value="CAG9118246.1"/>
    <property type="molecule type" value="Genomic_DNA"/>
</dbReference>
<evidence type="ECO:0000256" key="1">
    <source>
        <dbReference type="ARBA" id="ARBA00002778"/>
    </source>
</evidence>
<dbReference type="PANTHER" id="PTHR21210:SF0">
    <property type="entry name" value="TRNA (URACIL-O(2)-)-METHYLTRANSFERASE-RELATED"/>
    <property type="match status" value="1"/>
</dbReference>
<dbReference type="InterPro" id="IPR029063">
    <property type="entry name" value="SAM-dependent_MTases_sf"/>
</dbReference>
<dbReference type="PANTHER" id="PTHR21210">
    <property type="entry name" value="TRNA (URACIL-O(2)-)-METHYLTRANSFERASE-RELATED"/>
    <property type="match status" value="1"/>
</dbReference>
<evidence type="ECO:0000256" key="3">
    <source>
        <dbReference type="ARBA" id="ARBA00009056"/>
    </source>
</evidence>
<evidence type="ECO:0000256" key="10">
    <source>
        <dbReference type="RuleBase" id="RU368004"/>
    </source>
</evidence>
<reference evidence="11" key="1">
    <citation type="submission" date="2020-09" db="EMBL/GenBank/DDBJ databases">
        <authorList>
            <person name="Kikuchi T."/>
        </authorList>
    </citation>
    <scope>NUCLEOTIDE SEQUENCE</scope>
    <source>
        <strain evidence="11">SH1</strain>
    </source>
</reference>
<comment type="caution">
    <text evidence="11">The sequence shown here is derived from an EMBL/GenBank/DDBJ whole genome shotgun (WGS) entry which is preliminary data.</text>
</comment>
<keyword evidence="6 10" id="KW-0808">Transferase</keyword>
<dbReference type="GO" id="GO:0005737">
    <property type="term" value="C:cytoplasm"/>
    <property type="evidence" value="ECO:0007669"/>
    <property type="project" value="UniProtKB-SubCell"/>
</dbReference>
<keyword evidence="4 10" id="KW-0963">Cytoplasm</keyword>
<keyword evidence="5 10" id="KW-0489">Methyltransferase</keyword>
<dbReference type="AlphaFoldDB" id="A0A811L7E2"/>
<evidence type="ECO:0000313" key="11">
    <source>
        <dbReference type="EMBL" id="CAD5223579.1"/>
    </source>
</evidence>
<accession>A0A811L7E2</accession>
<comment type="function">
    <text evidence="10">Adenosyl-L-methionine (AdoMet)-dependent tRNA (uracil-O(2)-)-methyltransferase.</text>
</comment>
<keyword evidence="12" id="KW-1185">Reference proteome</keyword>
<evidence type="ECO:0000256" key="5">
    <source>
        <dbReference type="ARBA" id="ARBA00022603"/>
    </source>
</evidence>
<comment type="catalytic activity">
    <reaction evidence="9 10">
        <text>uridine(44) in tRNA(Ser) + S-adenosyl-L-methionine = 2'-O-methyluridine(44) in tRNA(Ser) + S-adenosyl-L-homocysteine + H(+)</text>
        <dbReference type="Rhea" id="RHEA:43100"/>
        <dbReference type="Rhea" id="RHEA-COMP:10339"/>
        <dbReference type="Rhea" id="RHEA-COMP:10340"/>
        <dbReference type="ChEBI" id="CHEBI:15378"/>
        <dbReference type="ChEBI" id="CHEBI:57856"/>
        <dbReference type="ChEBI" id="CHEBI:59789"/>
        <dbReference type="ChEBI" id="CHEBI:65315"/>
        <dbReference type="ChEBI" id="CHEBI:74478"/>
        <dbReference type="EC" id="2.1.1.211"/>
    </reaction>
</comment>
<proteinExistence type="inferred from homology"/>
<name>A0A811L7E2_9BILA</name>
<dbReference type="Proteomes" id="UP000783686">
    <property type="component" value="Unassembled WGS sequence"/>
</dbReference>
<dbReference type="GO" id="GO:0141101">
    <property type="term" value="F:tRNA(Ser) (uridine(44)-2'-O-)-methyltransferase activity"/>
    <property type="evidence" value="ECO:0007669"/>
    <property type="project" value="UniProtKB-EC"/>
</dbReference>
<dbReference type="GO" id="GO:0030488">
    <property type="term" value="P:tRNA methylation"/>
    <property type="evidence" value="ECO:0007669"/>
    <property type="project" value="UniProtKB-UniRule"/>
</dbReference>
<dbReference type="OrthoDB" id="10047021at2759"/>
<keyword evidence="7 10" id="KW-0949">S-adenosyl-L-methionine</keyword>
<dbReference type="SUPFAM" id="SSF53335">
    <property type="entry name" value="S-adenosyl-L-methionine-dependent methyltransferases"/>
    <property type="match status" value="1"/>
</dbReference>